<comment type="caution">
    <text evidence="2">The sequence shown here is derived from an EMBL/GenBank/DDBJ whole genome shotgun (WGS) entry which is preliminary data.</text>
</comment>
<organism evidence="2 3">
    <name type="scientific">Trichoglossum hirsutum</name>
    <dbReference type="NCBI Taxonomy" id="265104"/>
    <lineage>
        <taxon>Eukaryota</taxon>
        <taxon>Fungi</taxon>
        <taxon>Dikarya</taxon>
        <taxon>Ascomycota</taxon>
        <taxon>Pezizomycotina</taxon>
        <taxon>Geoglossomycetes</taxon>
        <taxon>Geoglossales</taxon>
        <taxon>Geoglossaceae</taxon>
        <taxon>Trichoglossum</taxon>
    </lineage>
</organism>
<feature type="compositionally biased region" description="Acidic residues" evidence="1">
    <location>
        <begin position="52"/>
        <end position="63"/>
    </location>
</feature>
<feature type="compositionally biased region" description="Polar residues" evidence="1">
    <location>
        <begin position="612"/>
        <end position="627"/>
    </location>
</feature>
<feature type="compositionally biased region" description="Basic and acidic residues" evidence="1">
    <location>
        <begin position="34"/>
        <end position="44"/>
    </location>
</feature>
<dbReference type="EMBL" id="JAGHQM010000583">
    <property type="protein sequence ID" value="KAH0559499.1"/>
    <property type="molecule type" value="Genomic_DNA"/>
</dbReference>
<feature type="region of interest" description="Disordered" evidence="1">
    <location>
        <begin position="107"/>
        <end position="149"/>
    </location>
</feature>
<keyword evidence="3" id="KW-1185">Reference proteome</keyword>
<evidence type="ECO:0008006" key="4">
    <source>
        <dbReference type="Google" id="ProtNLM"/>
    </source>
</evidence>
<protein>
    <recommendedName>
        <fullName evidence="4">Nuclear RNA binding protein</fullName>
    </recommendedName>
</protein>
<feature type="region of interest" description="Disordered" evidence="1">
    <location>
        <begin position="172"/>
        <end position="201"/>
    </location>
</feature>
<sequence length="677" mass="74034">MRRDVYLRSASQASDNIPDLGDHEAIVTKKRLHSTRDSFIEQSRDGLGQSDIVDDGQDYDSPEPNDHAHKRSRPSYPAEWPLRNGPPNWIGADGSVAVLPRRASAVSLNSGRNTEDPRRHASGRPSRFQEGSMNDRASKNPPPAFTGDYDAVGRYLADQENMSYLADPNVYHGQTQSRDKTNVQKPPTSQNSGSTSEPQRSGIWRFGKAIFDWFNYSKFVREEDEKVRQKRVLERRQKKAMEVYEELKRTGQLGALGNRGTKSSANLTAPGHQETGRSRPGIDNRDSGVDVGEGRRFDGQKDAIPSPDVDQLLMPPPSLPVFGRSGTPSTMASPSSRQSTFSFRKPSVPDLKKVRSEAQLPSSNYATPFTSALYSRAPDETMAKNSALRKEPSRRDIQKQQKLSRRVSDLESKLQVARLELSLALGEAEPVPLASAPVINRKAFVAGALRSLPSESMVLSDASDHDEVDEDLGSAVGDGQSETLAAEAATPRVSKANAVGVSRASGGKSVVKKGSKSVIKLEPFRRPKKRKSNGGADGDGKFNISLDTDDDGVAEVTPEQPPKKKTGRPRKVRKTKAVDSKRSAAMKEKPAVQDDKDRSALRNPQPHIRSTAGANTLTSPAKSSGSTPPVPKLPSGIGRVVKLSNRDGGRGPTNVDPEKRSRPQQLMEPYEWPEDIF</sequence>
<feature type="compositionally biased region" description="Polar residues" evidence="1">
    <location>
        <begin position="183"/>
        <end position="199"/>
    </location>
</feature>
<feature type="compositionally biased region" description="Basic and acidic residues" evidence="1">
    <location>
        <begin position="576"/>
        <end position="600"/>
    </location>
</feature>
<feature type="compositionally biased region" description="Basic residues" evidence="1">
    <location>
        <begin position="563"/>
        <end position="575"/>
    </location>
</feature>
<reference evidence="2" key="1">
    <citation type="submission" date="2021-03" db="EMBL/GenBank/DDBJ databases">
        <title>Comparative genomics and phylogenomic investigation of the class Geoglossomycetes provide insights into ecological specialization and systematics.</title>
        <authorList>
            <person name="Melie T."/>
            <person name="Pirro S."/>
            <person name="Miller A.N."/>
            <person name="Quandt A."/>
        </authorList>
    </citation>
    <scope>NUCLEOTIDE SEQUENCE</scope>
    <source>
        <strain evidence="2">CAQ_001_2017</strain>
    </source>
</reference>
<feature type="compositionally biased region" description="Low complexity" evidence="1">
    <location>
        <begin position="499"/>
        <end position="509"/>
    </location>
</feature>
<feature type="region of interest" description="Disordered" evidence="1">
    <location>
        <begin position="34"/>
        <end position="93"/>
    </location>
</feature>
<feature type="region of interest" description="Disordered" evidence="1">
    <location>
        <begin position="1"/>
        <end position="20"/>
    </location>
</feature>
<accession>A0A9P8RPW4</accession>
<feature type="region of interest" description="Disordered" evidence="1">
    <location>
        <begin position="458"/>
        <end position="677"/>
    </location>
</feature>
<dbReference type="Proteomes" id="UP000750711">
    <property type="component" value="Unassembled WGS sequence"/>
</dbReference>
<feature type="compositionally biased region" description="Basic and acidic residues" evidence="1">
    <location>
        <begin position="274"/>
        <end position="301"/>
    </location>
</feature>
<proteinExistence type="predicted"/>
<evidence type="ECO:0000313" key="3">
    <source>
        <dbReference type="Proteomes" id="UP000750711"/>
    </source>
</evidence>
<name>A0A9P8RPW4_9PEZI</name>
<feature type="compositionally biased region" description="Basic and acidic residues" evidence="1">
    <location>
        <begin position="377"/>
        <end position="399"/>
    </location>
</feature>
<feature type="compositionally biased region" description="Polar residues" evidence="1">
    <location>
        <begin position="326"/>
        <end position="342"/>
    </location>
</feature>
<feature type="region of interest" description="Disordered" evidence="1">
    <location>
        <begin position="376"/>
        <end position="409"/>
    </location>
</feature>
<dbReference type="AlphaFoldDB" id="A0A9P8RPW4"/>
<gene>
    <name evidence="2" type="ORF">GP486_003984</name>
</gene>
<evidence type="ECO:0000313" key="2">
    <source>
        <dbReference type="EMBL" id="KAH0559499.1"/>
    </source>
</evidence>
<feature type="region of interest" description="Disordered" evidence="1">
    <location>
        <begin position="254"/>
        <end position="361"/>
    </location>
</feature>
<evidence type="ECO:0000256" key="1">
    <source>
        <dbReference type="SAM" id="MobiDB-lite"/>
    </source>
</evidence>